<keyword evidence="1" id="KW-0472">Membrane</keyword>
<reference evidence="2 3" key="1">
    <citation type="journal article" date="2019" name="Int. J. Syst. Evol. Microbiol.">
        <title>The Global Catalogue of Microorganisms (GCM) 10K type strain sequencing project: providing services to taxonomists for standard genome sequencing and annotation.</title>
        <authorList>
            <consortium name="The Broad Institute Genomics Platform"/>
            <consortium name="The Broad Institute Genome Sequencing Center for Infectious Disease"/>
            <person name="Wu L."/>
            <person name="Ma J."/>
        </authorList>
    </citation>
    <scope>NUCLEOTIDE SEQUENCE [LARGE SCALE GENOMIC DNA]</scope>
    <source>
        <strain evidence="2 3">JCM 17504</strain>
    </source>
</reference>
<evidence type="ECO:0000313" key="2">
    <source>
        <dbReference type="EMBL" id="GAA5063332.1"/>
    </source>
</evidence>
<dbReference type="EMBL" id="BAABKX010000026">
    <property type="protein sequence ID" value="GAA5063332.1"/>
    <property type="molecule type" value="Genomic_DNA"/>
</dbReference>
<name>A0AAV3UQ79_9EURY</name>
<proteinExistence type="predicted"/>
<keyword evidence="1" id="KW-1133">Transmembrane helix</keyword>
<keyword evidence="1" id="KW-0812">Transmembrane</keyword>
<evidence type="ECO:0000313" key="3">
    <source>
        <dbReference type="Proteomes" id="UP001501729"/>
    </source>
</evidence>
<feature type="transmembrane region" description="Helical" evidence="1">
    <location>
        <begin position="12"/>
        <end position="31"/>
    </location>
</feature>
<feature type="transmembrane region" description="Helical" evidence="1">
    <location>
        <begin position="37"/>
        <end position="56"/>
    </location>
</feature>
<evidence type="ECO:0000256" key="1">
    <source>
        <dbReference type="SAM" id="Phobius"/>
    </source>
</evidence>
<gene>
    <name evidence="2" type="ORF">GCM10025751_51680</name>
</gene>
<protein>
    <submittedName>
        <fullName evidence="2">Uncharacterized protein</fullName>
    </submittedName>
</protein>
<dbReference type="Proteomes" id="UP001501729">
    <property type="component" value="Unassembled WGS sequence"/>
</dbReference>
<sequence length="66" mass="7346">MSRSEIENPVIFTTVVILISVLFSVFIQVVLLPGTLMIAVLTGAFIGLSYTVVYLYHQRRQSDLAT</sequence>
<comment type="caution">
    <text evidence="2">The sequence shown here is derived from an EMBL/GenBank/DDBJ whole genome shotgun (WGS) entry which is preliminary data.</text>
</comment>
<organism evidence="2 3">
    <name type="scientific">Haladaptatus pallidirubidus</name>
    <dbReference type="NCBI Taxonomy" id="1008152"/>
    <lineage>
        <taxon>Archaea</taxon>
        <taxon>Methanobacteriati</taxon>
        <taxon>Methanobacteriota</taxon>
        <taxon>Stenosarchaea group</taxon>
        <taxon>Halobacteria</taxon>
        <taxon>Halobacteriales</taxon>
        <taxon>Haladaptataceae</taxon>
        <taxon>Haladaptatus</taxon>
    </lineage>
</organism>
<dbReference type="AlphaFoldDB" id="A0AAV3UQ79"/>
<keyword evidence="3" id="KW-1185">Reference proteome</keyword>
<accession>A0AAV3UQ79</accession>